<dbReference type="EMBL" id="MU069560">
    <property type="protein sequence ID" value="KAF5838965.1"/>
    <property type="molecule type" value="Genomic_DNA"/>
</dbReference>
<feature type="non-terminal residue" evidence="2">
    <location>
        <position position="237"/>
    </location>
</feature>
<gene>
    <name evidence="2" type="ORF">DUNSADRAFT_1910</name>
</gene>
<protein>
    <submittedName>
        <fullName evidence="2">Uncharacterized protein</fullName>
    </submittedName>
</protein>
<sequence>KYIIVDLAPCPISPSPSTLSPASTLTNALSLGNSSPLPPPPDYTPARSCPEQGLHHPLQQHHQQHQHQHQLHCYGHFASHQQAHVERSLAAGAIGVQSGDLCAMHGIGGSGIDSGSCNPRPPLPLPSAGCSMQGSTSLGGAGSLLGGDAGAPFSAPAAAVAAAANAGACGNGHAADAAAALGQGCFAWAGAGSGASFTSSTSNSAASMLDLQALGGLAVDHPLRSPHSQSGSVARSS</sequence>
<name>A0ABQ7GWH1_DUNSA</name>
<dbReference type="Proteomes" id="UP000815325">
    <property type="component" value="Unassembled WGS sequence"/>
</dbReference>
<evidence type="ECO:0000313" key="2">
    <source>
        <dbReference type="EMBL" id="KAF5838965.1"/>
    </source>
</evidence>
<comment type="caution">
    <text evidence="2">The sequence shown here is derived from an EMBL/GenBank/DDBJ whole genome shotgun (WGS) entry which is preliminary data.</text>
</comment>
<proteinExistence type="predicted"/>
<accession>A0ABQ7GWH1</accession>
<evidence type="ECO:0000313" key="3">
    <source>
        <dbReference type="Proteomes" id="UP000815325"/>
    </source>
</evidence>
<keyword evidence="3" id="KW-1185">Reference proteome</keyword>
<feature type="non-terminal residue" evidence="2">
    <location>
        <position position="1"/>
    </location>
</feature>
<reference evidence="2" key="1">
    <citation type="submission" date="2017-08" db="EMBL/GenBank/DDBJ databases">
        <authorList>
            <person name="Polle J.E."/>
            <person name="Barry K."/>
            <person name="Cushman J."/>
            <person name="Schmutz J."/>
            <person name="Tran D."/>
            <person name="Hathwaick L.T."/>
            <person name="Yim W.C."/>
            <person name="Jenkins J."/>
            <person name="Mckie-Krisberg Z.M."/>
            <person name="Prochnik S."/>
            <person name="Lindquist E."/>
            <person name="Dockter R.B."/>
            <person name="Adam C."/>
            <person name="Molina H."/>
            <person name="Bunkerborg J."/>
            <person name="Jin E."/>
            <person name="Buchheim M."/>
            <person name="Magnuson J."/>
        </authorList>
    </citation>
    <scope>NUCLEOTIDE SEQUENCE</scope>
    <source>
        <strain evidence="2">CCAP 19/18</strain>
    </source>
</reference>
<feature type="region of interest" description="Disordered" evidence="1">
    <location>
        <begin position="30"/>
        <end position="64"/>
    </location>
</feature>
<evidence type="ECO:0000256" key="1">
    <source>
        <dbReference type="SAM" id="MobiDB-lite"/>
    </source>
</evidence>
<organism evidence="2 3">
    <name type="scientific">Dunaliella salina</name>
    <name type="common">Green alga</name>
    <name type="synonym">Protococcus salinus</name>
    <dbReference type="NCBI Taxonomy" id="3046"/>
    <lineage>
        <taxon>Eukaryota</taxon>
        <taxon>Viridiplantae</taxon>
        <taxon>Chlorophyta</taxon>
        <taxon>core chlorophytes</taxon>
        <taxon>Chlorophyceae</taxon>
        <taxon>CS clade</taxon>
        <taxon>Chlamydomonadales</taxon>
        <taxon>Dunaliellaceae</taxon>
        <taxon>Dunaliella</taxon>
    </lineage>
</organism>